<keyword evidence="3" id="KW-1185">Reference proteome</keyword>
<evidence type="ECO:0000313" key="2">
    <source>
        <dbReference type="EMBL" id="MDQ0998749.1"/>
    </source>
</evidence>
<sequence length="138" mass="14867">MMNRHKSVAVAAALLVLSGGVSYAASPAGKFCGEVISYGDYQDIQTNLSVDRDGRITGTYKIDGLAGRTDGNVIEKDQTSPTDRTLIWTDKDGTGLVSLHFSSDYQSFKAAWGGSTNGRFDPPIHSWSGSRCPERPVH</sequence>
<organism evidence="2 3">
    <name type="scientific">Phyllobacterium ifriqiyense</name>
    <dbReference type="NCBI Taxonomy" id="314238"/>
    <lineage>
        <taxon>Bacteria</taxon>
        <taxon>Pseudomonadati</taxon>
        <taxon>Pseudomonadota</taxon>
        <taxon>Alphaproteobacteria</taxon>
        <taxon>Hyphomicrobiales</taxon>
        <taxon>Phyllobacteriaceae</taxon>
        <taxon>Phyllobacterium</taxon>
    </lineage>
</organism>
<name>A0ABU0SDA1_9HYPH</name>
<dbReference type="RefSeq" id="WP_162802406.1">
    <property type="nucleotide sequence ID" value="NZ_JAUSZT010000003.1"/>
</dbReference>
<reference evidence="2 3" key="1">
    <citation type="submission" date="2023-07" db="EMBL/GenBank/DDBJ databases">
        <title>Comparative genomics of wheat-associated soil bacteria to identify genetic determinants of phenazine resistance.</title>
        <authorList>
            <person name="Mouncey N."/>
        </authorList>
    </citation>
    <scope>NUCLEOTIDE SEQUENCE [LARGE SCALE GENOMIC DNA]</scope>
    <source>
        <strain evidence="2 3">W4I11</strain>
    </source>
</reference>
<feature type="chain" id="PRO_5046745406" evidence="1">
    <location>
        <begin position="25"/>
        <end position="138"/>
    </location>
</feature>
<evidence type="ECO:0000313" key="3">
    <source>
        <dbReference type="Proteomes" id="UP001237780"/>
    </source>
</evidence>
<accession>A0ABU0SDA1</accession>
<dbReference type="Proteomes" id="UP001237780">
    <property type="component" value="Unassembled WGS sequence"/>
</dbReference>
<dbReference type="EMBL" id="JAUSZT010000003">
    <property type="protein sequence ID" value="MDQ0998749.1"/>
    <property type="molecule type" value="Genomic_DNA"/>
</dbReference>
<gene>
    <name evidence="2" type="ORF">QFZ34_003931</name>
</gene>
<proteinExistence type="predicted"/>
<protein>
    <submittedName>
        <fullName evidence="2">Uncharacterized protein</fullName>
    </submittedName>
</protein>
<keyword evidence="1" id="KW-0732">Signal</keyword>
<feature type="signal peptide" evidence="1">
    <location>
        <begin position="1"/>
        <end position="24"/>
    </location>
</feature>
<comment type="caution">
    <text evidence="2">The sequence shown here is derived from an EMBL/GenBank/DDBJ whole genome shotgun (WGS) entry which is preliminary data.</text>
</comment>
<evidence type="ECO:0000256" key="1">
    <source>
        <dbReference type="SAM" id="SignalP"/>
    </source>
</evidence>